<evidence type="ECO:0000313" key="2">
    <source>
        <dbReference type="EMBL" id="KNE97334.1"/>
    </source>
</evidence>
<proteinExistence type="predicted"/>
<feature type="region of interest" description="Disordered" evidence="1">
    <location>
        <begin position="1"/>
        <end position="43"/>
    </location>
</feature>
<organism evidence="2 3">
    <name type="scientific">Puccinia striiformis f. sp. tritici PST-78</name>
    <dbReference type="NCBI Taxonomy" id="1165861"/>
    <lineage>
        <taxon>Eukaryota</taxon>
        <taxon>Fungi</taxon>
        <taxon>Dikarya</taxon>
        <taxon>Basidiomycota</taxon>
        <taxon>Pucciniomycotina</taxon>
        <taxon>Pucciniomycetes</taxon>
        <taxon>Pucciniales</taxon>
        <taxon>Pucciniaceae</taxon>
        <taxon>Puccinia</taxon>
    </lineage>
</organism>
<keyword evidence="3" id="KW-1185">Reference proteome</keyword>
<feature type="compositionally biased region" description="Polar residues" evidence="1">
    <location>
        <begin position="1"/>
        <end position="28"/>
    </location>
</feature>
<sequence length="271" mass="29923">MSHPSTSFHTPATSSPNTPAELTFTPSPLQKKPMSDPANRPTHLPLTVPTLQRALIHLNKATPPLLKAAEAPHQTKNAKTTLNNVMPIASGSLALKTHSLMSLPKPEEKQIRLSPAPKSDCLDLQKFCIAGGPHYTGPFHSIEPFLKWVQQLQLFFKTKGVVKDNDKICITGGLLEETQLLDFYAYKGATFADPLWDAFKTQLFEVTLPQQWCTTLKTNLRQMSMGSTTSFISFSGWAQTLQALINFDISPSSSKASTRCGTRNRGKIKNF</sequence>
<name>A0A0L0VEB2_9BASI</name>
<dbReference type="Proteomes" id="UP000054564">
    <property type="component" value="Unassembled WGS sequence"/>
</dbReference>
<dbReference type="AlphaFoldDB" id="A0A0L0VEB2"/>
<evidence type="ECO:0000313" key="3">
    <source>
        <dbReference type="Proteomes" id="UP000054564"/>
    </source>
</evidence>
<dbReference type="EMBL" id="AJIL01000070">
    <property type="protein sequence ID" value="KNE97334.1"/>
    <property type="molecule type" value="Genomic_DNA"/>
</dbReference>
<gene>
    <name evidence="2" type="ORF">PSTG_09445</name>
</gene>
<reference evidence="3" key="1">
    <citation type="submission" date="2014-03" db="EMBL/GenBank/DDBJ databases">
        <title>The Genome Sequence of Puccinia striiformis f. sp. tritici PST-78.</title>
        <authorList>
            <consortium name="The Broad Institute Genome Sequencing Platform"/>
            <person name="Cuomo C."/>
            <person name="Hulbert S."/>
            <person name="Chen X."/>
            <person name="Walker B."/>
            <person name="Young S.K."/>
            <person name="Zeng Q."/>
            <person name="Gargeya S."/>
            <person name="Fitzgerald M."/>
            <person name="Haas B."/>
            <person name="Abouelleil A."/>
            <person name="Alvarado L."/>
            <person name="Arachchi H.M."/>
            <person name="Berlin A.M."/>
            <person name="Chapman S.B."/>
            <person name="Goldberg J."/>
            <person name="Griggs A."/>
            <person name="Gujja S."/>
            <person name="Hansen M."/>
            <person name="Howarth C."/>
            <person name="Imamovic A."/>
            <person name="Larimer J."/>
            <person name="McCowan C."/>
            <person name="Montmayeur A."/>
            <person name="Murphy C."/>
            <person name="Neiman D."/>
            <person name="Pearson M."/>
            <person name="Priest M."/>
            <person name="Roberts A."/>
            <person name="Saif S."/>
            <person name="Shea T."/>
            <person name="Sisk P."/>
            <person name="Sykes S."/>
            <person name="Wortman J."/>
            <person name="Nusbaum C."/>
            <person name="Birren B."/>
        </authorList>
    </citation>
    <scope>NUCLEOTIDE SEQUENCE [LARGE SCALE GENOMIC DNA]</scope>
    <source>
        <strain evidence="3">race PST-78</strain>
    </source>
</reference>
<evidence type="ECO:0000256" key="1">
    <source>
        <dbReference type="SAM" id="MobiDB-lite"/>
    </source>
</evidence>
<comment type="caution">
    <text evidence="2">The sequence shown here is derived from an EMBL/GenBank/DDBJ whole genome shotgun (WGS) entry which is preliminary data.</text>
</comment>
<accession>A0A0L0VEB2</accession>
<protein>
    <submittedName>
        <fullName evidence="2">Uncharacterized protein</fullName>
    </submittedName>
</protein>